<evidence type="ECO:0000256" key="3">
    <source>
        <dbReference type="ARBA" id="ARBA00022475"/>
    </source>
</evidence>
<reference evidence="6" key="1">
    <citation type="journal article" date="2015" name="Proc. Natl. Acad. Sci. U.S.A.">
        <title>Networks of energetic and metabolic interactions define dynamics in microbial communities.</title>
        <authorList>
            <person name="Embree M."/>
            <person name="Liu J.K."/>
            <person name="Al-Bassam M.M."/>
            <person name="Zengler K."/>
        </authorList>
    </citation>
    <scope>NUCLEOTIDE SEQUENCE</scope>
</reference>
<dbReference type="CDD" id="cd13639">
    <property type="entry name" value="PBP2_OpuAC_like"/>
    <property type="match status" value="1"/>
</dbReference>
<dbReference type="GO" id="GO:0015871">
    <property type="term" value="P:choline transport"/>
    <property type="evidence" value="ECO:0007669"/>
    <property type="project" value="TreeGrafter"/>
</dbReference>
<evidence type="ECO:0000259" key="5">
    <source>
        <dbReference type="Pfam" id="PF04069"/>
    </source>
</evidence>
<keyword evidence="3" id="KW-1003">Cell membrane</keyword>
<keyword evidence="2" id="KW-0813">Transport</keyword>
<evidence type="ECO:0000256" key="2">
    <source>
        <dbReference type="ARBA" id="ARBA00022448"/>
    </source>
</evidence>
<gene>
    <name evidence="6" type="ORF">ASZ90_010211</name>
</gene>
<accession>A0A0W8FHE7</accession>
<dbReference type="Gene3D" id="3.40.190.100">
    <property type="entry name" value="Glycine betaine-binding periplasmic protein, domain 2"/>
    <property type="match status" value="2"/>
</dbReference>
<dbReference type="GO" id="GO:0005275">
    <property type="term" value="F:amine transmembrane transporter activity"/>
    <property type="evidence" value="ECO:0007669"/>
    <property type="project" value="TreeGrafter"/>
</dbReference>
<dbReference type="AlphaFoldDB" id="A0A0W8FHE7"/>
<dbReference type="PANTHER" id="PTHR47737:SF1">
    <property type="entry name" value="GLYCINE BETAINE_PROLINE BETAINE TRANSPORT SYSTEM PERMEASE PROTEIN PROW"/>
    <property type="match status" value="1"/>
</dbReference>
<dbReference type="EMBL" id="LNQE01001231">
    <property type="protein sequence ID" value="KUG20066.1"/>
    <property type="molecule type" value="Genomic_DNA"/>
</dbReference>
<feature type="domain" description="ABC-type glycine betaine transport system substrate-binding" evidence="5">
    <location>
        <begin position="37"/>
        <end position="279"/>
    </location>
</feature>
<dbReference type="Pfam" id="PF04069">
    <property type="entry name" value="OpuAC"/>
    <property type="match status" value="1"/>
</dbReference>
<dbReference type="SUPFAM" id="SSF53850">
    <property type="entry name" value="Periplasmic binding protein-like II"/>
    <property type="match status" value="1"/>
</dbReference>
<evidence type="ECO:0000256" key="1">
    <source>
        <dbReference type="ARBA" id="ARBA00004236"/>
    </source>
</evidence>
<protein>
    <submittedName>
        <fullName evidence="6">Glycine betaine abc transport system, glycine betaine-binding protein opuac</fullName>
    </submittedName>
</protein>
<comment type="subcellular location">
    <subcellularLocation>
        <location evidence="1">Cell membrane</location>
    </subcellularLocation>
</comment>
<dbReference type="GO" id="GO:0043190">
    <property type="term" value="C:ATP-binding cassette (ABC) transporter complex"/>
    <property type="evidence" value="ECO:0007669"/>
    <property type="project" value="InterPro"/>
</dbReference>
<name>A0A0W8FHE7_9ZZZZ</name>
<keyword evidence="4" id="KW-0472">Membrane</keyword>
<proteinExistence type="predicted"/>
<dbReference type="PROSITE" id="PS51257">
    <property type="entry name" value="PROKAR_LIPOPROTEIN"/>
    <property type="match status" value="1"/>
</dbReference>
<comment type="caution">
    <text evidence="6">The sequence shown here is derived from an EMBL/GenBank/DDBJ whole genome shotgun (WGS) entry which is preliminary data.</text>
</comment>
<evidence type="ECO:0000313" key="6">
    <source>
        <dbReference type="EMBL" id="KUG20066.1"/>
    </source>
</evidence>
<sequence>MDTKRQTILVIVSIAAILLAAGCVAFGDEEGRQGDTDTVVMAYSSWGTAMSSTNVMKLVLEEAGYNVETVMVDIGVIFLGLSTGEVDCFVDAWLPSCHSEYMKAYGDKIDIVRYNMEGTRIGMVVPAYVTIDSIEELGEHQERFGGEIITIEPGSGTIRMTEAAIEEYNLPYKAVAGSEVAMLAALKRAIGNDEWVVITGWTPHWKFSRWDLKYLDDPKLMYGEEEYIATLARMGLAEDMPEVYAILERFHWDPDDMNSVMYDIEHGMSPEDAAAAWVNANPDKVNEWLGRA</sequence>
<evidence type="ECO:0000256" key="4">
    <source>
        <dbReference type="ARBA" id="ARBA00023136"/>
    </source>
</evidence>
<organism evidence="6">
    <name type="scientific">hydrocarbon metagenome</name>
    <dbReference type="NCBI Taxonomy" id="938273"/>
    <lineage>
        <taxon>unclassified sequences</taxon>
        <taxon>metagenomes</taxon>
        <taxon>ecological metagenomes</taxon>
    </lineage>
</organism>
<dbReference type="InterPro" id="IPR007210">
    <property type="entry name" value="ABC_Gly_betaine_transp_sub-bd"/>
</dbReference>
<dbReference type="Gene3D" id="3.10.105.10">
    <property type="entry name" value="Dipeptide-binding Protein, Domain 3"/>
    <property type="match status" value="2"/>
</dbReference>
<dbReference type="GO" id="GO:0015226">
    <property type="term" value="F:carnitine transmembrane transporter activity"/>
    <property type="evidence" value="ECO:0007669"/>
    <property type="project" value="TreeGrafter"/>
</dbReference>
<dbReference type="PANTHER" id="PTHR47737">
    <property type="entry name" value="GLYCINE BETAINE/PROLINE BETAINE TRANSPORT SYSTEM PERMEASE PROTEIN PROW"/>
    <property type="match status" value="1"/>
</dbReference>
<dbReference type="GO" id="GO:0031460">
    <property type="term" value="P:glycine betaine transport"/>
    <property type="evidence" value="ECO:0007669"/>
    <property type="project" value="TreeGrafter"/>
</dbReference>